<keyword evidence="8" id="KW-0812">Transmembrane</keyword>
<evidence type="ECO:0000256" key="9">
    <source>
        <dbReference type="ARBA" id="ARBA00022824"/>
    </source>
</evidence>
<evidence type="ECO:0000256" key="14">
    <source>
        <dbReference type="RuleBase" id="RU367051"/>
    </source>
</evidence>
<dbReference type="CDD" id="cd03806">
    <property type="entry name" value="GT4_ALG11-like"/>
    <property type="match status" value="1"/>
</dbReference>
<feature type="domain" description="Glycosyl transferase family 1" evidence="15">
    <location>
        <begin position="266"/>
        <end position="445"/>
    </location>
</feature>
<proteinExistence type="inferred from homology"/>
<evidence type="ECO:0000259" key="16">
    <source>
        <dbReference type="Pfam" id="PF15924"/>
    </source>
</evidence>
<dbReference type="AlphaFoldDB" id="A0A1I7ZL66"/>
<dbReference type="Gene3D" id="3.40.50.2000">
    <property type="entry name" value="Glycogen Phosphorylase B"/>
    <property type="match status" value="1"/>
</dbReference>
<dbReference type="InterPro" id="IPR038013">
    <property type="entry name" value="ALG11"/>
</dbReference>
<dbReference type="InterPro" id="IPR001296">
    <property type="entry name" value="Glyco_trans_1"/>
</dbReference>
<evidence type="ECO:0000313" key="17">
    <source>
        <dbReference type="Proteomes" id="UP000095287"/>
    </source>
</evidence>
<dbReference type="PANTHER" id="PTHR45919">
    <property type="entry name" value="GDP-MAN:MAN(3)GLCNAC(2)-PP-DOL ALPHA-1,2-MANNOSYLTRANSFERASE"/>
    <property type="match status" value="1"/>
</dbReference>
<evidence type="ECO:0000256" key="10">
    <source>
        <dbReference type="ARBA" id="ARBA00022989"/>
    </source>
</evidence>
<organism evidence="17 18">
    <name type="scientific">Steinernema glaseri</name>
    <dbReference type="NCBI Taxonomy" id="37863"/>
    <lineage>
        <taxon>Eukaryota</taxon>
        <taxon>Metazoa</taxon>
        <taxon>Ecdysozoa</taxon>
        <taxon>Nematoda</taxon>
        <taxon>Chromadorea</taxon>
        <taxon>Rhabditida</taxon>
        <taxon>Tylenchina</taxon>
        <taxon>Panagrolaimomorpha</taxon>
        <taxon>Strongyloidoidea</taxon>
        <taxon>Steinernematidae</taxon>
        <taxon>Steinernema</taxon>
    </lineage>
</organism>
<reference evidence="18" key="1">
    <citation type="submission" date="2016-11" db="UniProtKB">
        <authorList>
            <consortium name="WormBaseParasite"/>
        </authorList>
    </citation>
    <scope>IDENTIFICATION</scope>
</reference>
<comment type="pathway">
    <text evidence="2 14">Protein modification; protein glycosylation.</text>
</comment>
<evidence type="ECO:0000256" key="2">
    <source>
        <dbReference type="ARBA" id="ARBA00004922"/>
    </source>
</evidence>
<keyword evidence="9 14" id="KW-0256">Endoplasmic reticulum</keyword>
<feature type="domain" description="ALG11 mannosyltransferase N-terminal" evidence="16">
    <location>
        <begin position="27"/>
        <end position="235"/>
    </location>
</feature>
<accession>A0A1I7ZL66</accession>
<evidence type="ECO:0000256" key="11">
    <source>
        <dbReference type="ARBA" id="ARBA00023136"/>
    </source>
</evidence>
<evidence type="ECO:0000256" key="12">
    <source>
        <dbReference type="ARBA" id="ARBA00045065"/>
    </source>
</evidence>
<comment type="similarity">
    <text evidence="3 14">Belongs to the glycosyltransferase group 1 family. Glycosyltransferase 4 subfamily.</text>
</comment>
<dbReference type="InterPro" id="IPR031814">
    <property type="entry name" value="ALG11_N"/>
</dbReference>
<evidence type="ECO:0000256" key="3">
    <source>
        <dbReference type="ARBA" id="ARBA00009481"/>
    </source>
</evidence>
<name>A0A1I7ZL66_9BILA</name>
<keyword evidence="17" id="KW-1185">Reference proteome</keyword>
<protein>
    <recommendedName>
        <fullName evidence="5 14">GDP-Man:Man(3)GlcNAc(2)-PP-Dol alpha-1,2-mannosyltransferase</fullName>
        <ecNumber evidence="4 14">2.4.1.131</ecNumber>
    </recommendedName>
</protein>
<dbReference type="WBParaSite" id="L893_g27295.t2">
    <property type="protein sequence ID" value="L893_g27295.t2"/>
    <property type="gene ID" value="L893_g27295"/>
</dbReference>
<dbReference type="GO" id="GO:0006487">
    <property type="term" value="P:protein N-linked glycosylation"/>
    <property type="evidence" value="ECO:0007669"/>
    <property type="project" value="TreeGrafter"/>
</dbReference>
<dbReference type="Pfam" id="PF15924">
    <property type="entry name" value="ALG11_N"/>
    <property type="match status" value="1"/>
</dbReference>
<keyword evidence="7 14" id="KW-0808">Transferase</keyword>
<evidence type="ECO:0000256" key="1">
    <source>
        <dbReference type="ARBA" id="ARBA00004389"/>
    </source>
</evidence>
<evidence type="ECO:0000256" key="8">
    <source>
        <dbReference type="ARBA" id="ARBA00022692"/>
    </source>
</evidence>
<evidence type="ECO:0000256" key="13">
    <source>
        <dbReference type="ARBA" id="ARBA00045128"/>
    </source>
</evidence>
<evidence type="ECO:0000256" key="4">
    <source>
        <dbReference type="ARBA" id="ARBA00012645"/>
    </source>
</evidence>
<comment type="function">
    <text evidence="13">GDP-Man:Man(3)GlcNAc(2)-PP-Dol alpha-1,2-mannosyltransferase that operates in the biosynthetic pathway of dolichol-linked oligosaccharides, the glycan precursors employed in protein asparagine (N)-glycosylation. The assembly of dolichol-linked oligosaccharides begins on the cytosolic side of the endoplasmic reticulum membrane and finishes in its lumen. The sequential addition of sugars to dolichol pyrophosphate produces dolichol-linked oligosaccharides containing fourteen sugars, including two GlcNAcs, nine mannoses and three glucoses. Once assembled, the oligosaccharide is transferred from the lipid to nascent proteins by oligosaccharyltransferases. Catalyzes, on the cytoplasmic face of the endoplasmic reticulum, the addition of the fourth and fifth mannose residues to the dolichol-linked oligosaccharide chain, to produce Man(5)GlcNAc(2)-PP-dolichol core oligosaccharide. Man(5)GlcNAc(2)-PP-dolichol is a substrate for ALG3, the following enzyme in the biosynthetic pathway.</text>
</comment>
<dbReference type="PANTHER" id="PTHR45919:SF1">
    <property type="entry name" value="GDP-MAN:MAN(3)GLCNAC(2)-PP-DOL ALPHA-1,2-MANNOSYLTRANSFERASE"/>
    <property type="match status" value="1"/>
</dbReference>
<evidence type="ECO:0000256" key="7">
    <source>
        <dbReference type="ARBA" id="ARBA00022679"/>
    </source>
</evidence>
<keyword evidence="6 14" id="KW-0328">Glycosyltransferase</keyword>
<keyword evidence="10" id="KW-1133">Transmembrane helix</keyword>
<sequence>MLVTLAFGALGVCLLFILYVRSRREPNVVAFFHPYCNAGGGGERVLWCAINAMIEEYGSKNKDLRFVVYTGDRDARPEQILAKARRCFNLDAERVEFVYLRTRFLVDAKYYPVFTMICQALGGFVLGLEAVLKLCPGVFIDSMGYAFTLPLFSLAGSKVACYVHYPTISCDMIGVVDSGEAAHNNARWIASSSTLSSLKKTYYKIFARIYGCCGWASSVVMVNGSWTMGHIKQLWVYSQPRVVFPPCNVEQFLELGGASEDQSRTLPEELLERDRRCQILSVGQIRPEKNYRLQLDALALIKERMLEAPEDKRITVNLVIVGGCRNEDDENRVKELKEYSSQLGLIEGEDIQWHLNAPFDALCQHLKKSLIGFHSMWNEHFGIAVVDGLASGNIMVAHNSGGPKLDIVQQKYGFLASTPEEYADKVVEILRLTPSERASYRTRARAHAKKFSEANFASEWNDALKPIMI</sequence>
<evidence type="ECO:0000256" key="6">
    <source>
        <dbReference type="ARBA" id="ARBA00022676"/>
    </source>
</evidence>
<evidence type="ECO:0000313" key="18">
    <source>
        <dbReference type="WBParaSite" id="L893_g27295.t2"/>
    </source>
</evidence>
<dbReference type="GO" id="GO:0005789">
    <property type="term" value="C:endoplasmic reticulum membrane"/>
    <property type="evidence" value="ECO:0007669"/>
    <property type="project" value="UniProtKB-SubCell"/>
</dbReference>
<comment type="catalytic activity">
    <reaction evidence="12 14">
        <text>an alpha-D-Man-(1-&gt;3)-[alpha-D-Man-(1-&gt;6)]-beta-D-Man-(1-&gt;4)-beta-D-GlcNAc-(1-&gt;4)-alpha-D-GlcNAc-diphospho-di-trans,poly-cis-dolichol + 2 GDP-alpha-D-mannose = an alpha-D-Man-(1-&gt;2)-alpha-D-Man-(1-&gt;2)-alpha-D-Man-(1-&gt;3)-[alpha-D-Man-(1-&gt;6)]-beta-D-Man-(1-&gt;4)-beta-D-GlcNAc-(1-&gt;4)-alpha-D-GlcNAc-diphospho-di-trans,poly-cis-dolichol + 2 GDP + 2 H(+)</text>
        <dbReference type="Rhea" id="RHEA:29523"/>
        <dbReference type="Rhea" id="RHEA-COMP:19515"/>
        <dbReference type="Rhea" id="RHEA-COMP:19516"/>
        <dbReference type="ChEBI" id="CHEBI:15378"/>
        <dbReference type="ChEBI" id="CHEBI:57527"/>
        <dbReference type="ChEBI" id="CHEBI:58189"/>
        <dbReference type="ChEBI" id="CHEBI:132511"/>
        <dbReference type="ChEBI" id="CHEBI:132515"/>
        <dbReference type="EC" id="2.4.1.131"/>
    </reaction>
    <physiologicalReaction direction="left-to-right" evidence="12 14">
        <dbReference type="Rhea" id="RHEA:29524"/>
    </physiologicalReaction>
</comment>
<dbReference type="SUPFAM" id="SSF53756">
    <property type="entry name" value="UDP-Glycosyltransferase/glycogen phosphorylase"/>
    <property type="match status" value="1"/>
</dbReference>
<evidence type="ECO:0000259" key="15">
    <source>
        <dbReference type="Pfam" id="PF00534"/>
    </source>
</evidence>
<keyword evidence="11" id="KW-0472">Membrane</keyword>
<dbReference type="Proteomes" id="UP000095287">
    <property type="component" value="Unplaced"/>
</dbReference>
<evidence type="ECO:0000256" key="5">
    <source>
        <dbReference type="ARBA" id="ARBA00022018"/>
    </source>
</evidence>
<dbReference type="EC" id="2.4.1.131" evidence="4 14"/>
<dbReference type="GO" id="GO:0004377">
    <property type="term" value="F:GDP-Man:Man(3)GlcNAc(2)-PP-Dol alpha-1,2-mannosyltransferase activity"/>
    <property type="evidence" value="ECO:0007669"/>
    <property type="project" value="UniProtKB-UniRule"/>
</dbReference>
<dbReference type="Pfam" id="PF00534">
    <property type="entry name" value="Glycos_transf_1"/>
    <property type="match status" value="1"/>
</dbReference>
<dbReference type="UniPathway" id="UPA00378"/>
<comment type="subcellular location">
    <subcellularLocation>
        <location evidence="1">Endoplasmic reticulum membrane</location>
        <topology evidence="1">Single-pass membrane protein</topology>
    </subcellularLocation>
</comment>